<feature type="transmembrane region" description="Helical" evidence="6">
    <location>
        <begin position="6"/>
        <end position="23"/>
    </location>
</feature>
<protein>
    <submittedName>
        <fullName evidence="9">Hypothetical Flp pilus assembly protein TadC</fullName>
    </submittedName>
</protein>
<sequence>MIGVVVSLFAVSLLLALIATSMIHKQLMKNNISHFLNNHKGNTLFKINRFFTSLGREHQVELKNKLIDAGIYNAQLAKYYLPLKFSILFAVLLFIVFSGSEFENKILFGTLTLISILLIPDGVLALRKKHIVAKTSRQLPYMLDMMAVCIQTGMTIESSLSYLSNELDDFDKDLCYHIRKTSDGAKVQSLEKALFDLSERLPTHEIRSFTLTLIQNLQYGTSISNVLSDLAEDMRKMHVLGMEEKIGKLSAKMSVPLILLIMFPIVILILAPGMMQMSLDVAG</sequence>
<dbReference type="EMBL" id="FPLJ01000069">
    <property type="protein sequence ID" value="SGY96106.1"/>
    <property type="molecule type" value="Genomic_DNA"/>
</dbReference>
<dbReference type="STRING" id="80854.MVIS_2932"/>
<keyword evidence="5 6" id="KW-0472">Membrane</keyword>
<comment type="subcellular location">
    <subcellularLocation>
        <location evidence="1">Cell membrane</location>
        <topology evidence="1">Multi-pass membrane protein</topology>
    </subcellularLocation>
</comment>
<organism evidence="9 11">
    <name type="scientific">Moritella viscosa</name>
    <dbReference type="NCBI Taxonomy" id="80854"/>
    <lineage>
        <taxon>Bacteria</taxon>
        <taxon>Pseudomonadati</taxon>
        <taxon>Pseudomonadota</taxon>
        <taxon>Gammaproteobacteria</taxon>
        <taxon>Alteromonadales</taxon>
        <taxon>Moritellaceae</taxon>
        <taxon>Moritella</taxon>
    </lineage>
</organism>
<feature type="domain" description="Type II secretion system protein GspF" evidence="7">
    <location>
        <begin position="143"/>
        <end position="270"/>
    </location>
</feature>
<dbReference type="GeneID" id="61296965"/>
<dbReference type="Proteomes" id="UP000182660">
    <property type="component" value="Unassembled WGS sequence"/>
</dbReference>
<evidence type="ECO:0000256" key="3">
    <source>
        <dbReference type="ARBA" id="ARBA00022692"/>
    </source>
</evidence>
<keyword evidence="10" id="KW-1185">Reference proteome</keyword>
<keyword evidence="2" id="KW-1003">Cell membrane</keyword>
<evidence type="ECO:0000259" key="7">
    <source>
        <dbReference type="Pfam" id="PF00482"/>
    </source>
</evidence>
<evidence type="ECO:0000256" key="2">
    <source>
        <dbReference type="ARBA" id="ARBA00022475"/>
    </source>
</evidence>
<evidence type="ECO:0000256" key="4">
    <source>
        <dbReference type="ARBA" id="ARBA00022989"/>
    </source>
</evidence>
<evidence type="ECO:0000256" key="5">
    <source>
        <dbReference type="ARBA" id="ARBA00023136"/>
    </source>
</evidence>
<dbReference type="GO" id="GO:0005886">
    <property type="term" value="C:plasma membrane"/>
    <property type="evidence" value="ECO:0007669"/>
    <property type="project" value="UniProtKB-SubCell"/>
</dbReference>
<proteinExistence type="predicted"/>
<evidence type="ECO:0000313" key="10">
    <source>
        <dbReference type="Proteomes" id="UP000182660"/>
    </source>
</evidence>
<feature type="transmembrane region" description="Helical" evidence="6">
    <location>
        <begin position="106"/>
        <end position="126"/>
    </location>
</feature>
<dbReference type="RefSeq" id="WP_045111013.1">
    <property type="nucleotide sequence ID" value="NZ_CAWQZC010000029.1"/>
</dbReference>
<feature type="transmembrane region" description="Helical" evidence="6">
    <location>
        <begin position="255"/>
        <end position="275"/>
    </location>
</feature>
<dbReference type="KEGG" id="mvs:MVIS_2932"/>
<dbReference type="PANTHER" id="PTHR35007">
    <property type="entry name" value="INTEGRAL MEMBRANE PROTEIN-RELATED"/>
    <property type="match status" value="1"/>
</dbReference>
<accession>A0A090IFD0</accession>
<evidence type="ECO:0000313" key="11">
    <source>
        <dbReference type="Proteomes" id="UP000183794"/>
    </source>
</evidence>
<evidence type="ECO:0000313" key="9">
    <source>
        <dbReference type="EMBL" id="SGZ08464.1"/>
    </source>
</evidence>
<dbReference type="InterPro" id="IPR018076">
    <property type="entry name" value="T2SS_GspF_dom"/>
</dbReference>
<gene>
    <name evidence="8" type="ORF">MT2528_3132</name>
    <name evidence="9" type="ORF">NVI5450_3329</name>
</gene>
<dbReference type="OrthoDB" id="9810662at2"/>
<reference evidence="9 11" key="1">
    <citation type="submission" date="2016-11" db="EMBL/GenBank/DDBJ databases">
        <authorList>
            <person name="Jaros S."/>
            <person name="Januszkiewicz K."/>
            <person name="Wedrychowicz H."/>
        </authorList>
    </citation>
    <scope>NUCLEOTIDE SEQUENCE [LARGE SCALE GENOMIC DNA]</scope>
    <source>
        <strain evidence="9">NVI 5450</strain>
    </source>
</reference>
<evidence type="ECO:0000256" key="6">
    <source>
        <dbReference type="SAM" id="Phobius"/>
    </source>
</evidence>
<dbReference type="PANTHER" id="PTHR35007:SF2">
    <property type="entry name" value="PILUS ASSEMBLE PROTEIN"/>
    <property type="match status" value="1"/>
</dbReference>
<feature type="transmembrane region" description="Helical" evidence="6">
    <location>
        <begin position="81"/>
        <end position="100"/>
    </location>
</feature>
<evidence type="ECO:0000313" key="8">
    <source>
        <dbReference type="EMBL" id="SGY96106.1"/>
    </source>
</evidence>
<keyword evidence="3 6" id="KW-0812">Transmembrane</keyword>
<dbReference type="AlphaFoldDB" id="A0A090IFD0"/>
<dbReference type="PATRIC" id="fig|80854.5.peg.3109"/>
<dbReference type="Proteomes" id="UP000183794">
    <property type="component" value="Unassembled WGS sequence"/>
</dbReference>
<dbReference type="EMBL" id="FPLD01000091">
    <property type="protein sequence ID" value="SGZ08464.1"/>
    <property type="molecule type" value="Genomic_DNA"/>
</dbReference>
<dbReference type="HOGENOM" id="CLU_056917_3_0_6"/>
<name>A0A090IFD0_9GAMM</name>
<evidence type="ECO:0000256" key="1">
    <source>
        <dbReference type="ARBA" id="ARBA00004651"/>
    </source>
</evidence>
<reference evidence="8 10" key="2">
    <citation type="submission" date="2016-11" db="EMBL/GenBank/DDBJ databases">
        <authorList>
            <person name="Klemetsen T."/>
        </authorList>
    </citation>
    <scope>NUCLEOTIDE SEQUENCE [LARGE SCALE GENOMIC DNA]</scope>
    <source>
        <strain evidence="8">MT 2528</strain>
    </source>
</reference>
<keyword evidence="4 6" id="KW-1133">Transmembrane helix</keyword>
<dbReference type="Pfam" id="PF00482">
    <property type="entry name" value="T2SSF"/>
    <property type="match status" value="1"/>
</dbReference>